<reference evidence="9 10" key="1">
    <citation type="submission" date="2020-04" db="EMBL/GenBank/DDBJ databases">
        <authorList>
            <person name="Klaysubun C."/>
            <person name="Duangmal K."/>
            <person name="Lipun K."/>
        </authorList>
    </citation>
    <scope>NUCLEOTIDE SEQUENCE [LARGE SCALE GENOMIC DNA]</scope>
    <source>
        <strain evidence="9 10">K10HN5</strain>
    </source>
</reference>
<evidence type="ECO:0000256" key="4">
    <source>
        <dbReference type="ARBA" id="ARBA00023235"/>
    </source>
</evidence>
<evidence type="ECO:0000256" key="2">
    <source>
        <dbReference type="ARBA" id="ARBA00005642"/>
    </source>
</evidence>
<dbReference type="SUPFAM" id="SSF55120">
    <property type="entry name" value="Pseudouridine synthase"/>
    <property type="match status" value="1"/>
</dbReference>
<evidence type="ECO:0000259" key="7">
    <source>
        <dbReference type="Pfam" id="PF09142"/>
    </source>
</evidence>
<name>A0ABX1S3A8_9PSEU</name>
<dbReference type="EMBL" id="JAAXLA010000002">
    <property type="protein sequence ID" value="NMH96054.1"/>
    <property type="molecule type" value="Genomic_DNA"/>
</dbReference>
<evidence type="ECO:0000256" key="1">
    <source>
        <dbReference type="ARBA" id="ARBA00000385"/>
    </source>
</evidence>
<keyword evidence="10" id="KW-1185">Reference proteome</keyword>
<protein>
    <recommendedName>
        <fullName evidence="5">tRNA pseudouridine synthase B</fullName>
        <ecNumber evidence="5">5.4.99.25</ecNumber>
    </recommendedName>
    <alternativeName>
        <fullName evidence="5">tRNA pseudouridine(55) synthase</fullName>
        <shortName evidence="5">Psi55 synthase</shortName>
    </alternativeName>
    <alternativeName>
        <fullName evidence="5">tRNA pseudouridylate synthase</fullName>
    </alternativeName>
    <alternativeName>
        <fullName evidence="5">tRNA-uridine isomerase</fullName>
    </alternativeName>
</protein>
<dbReference type="InterPro" id="IPR032819">
    <property type="entry name" value="TruB_C"/>
</dbReference>
<dbReference type="InterPro" id="IPR020103">
    <property type="entry name" value="PsdUridine_synth_cat_dom_sf"/>
</dbReference>
<dbReference type="InterPro" id="IPR015225">
    <property type="entry name" value="tRNA_psdUridine_synth_fam2_C"/>
</dbReference>
<sequence length="314" mass="32077">MGAERSVRTSALRGRLAGSGVVPPPGLVIVDKPGGFTSHDVVARLRRILRTRKIGHAGTLDPMATGVLVCGVERGTKLLGHLALDTKAYTATIRLGAVTSTDDAEGEIVSTADASGIDEAAIRAGMAALTGAIDQIPSSVSAIKIDGKRAYARVRAGEDVVLPARPVTVSAFILDAVRRGDGVTDLAVAVECSSGTYVRALARDLGAALGVGGHLTALRRTRVGPFTLDHARTLEDLEAAPELSLPLDAAVAVAFPRRDVDPALATDLSHGKPLPPAGVPGTYGVFSPEGHVIGLVGERDGAARPVVVLAPAGG</sequence>
<comment type="catalytic activity">
    <reaction evidence="1 5">
        <text>uridine(55) in tRNA = pseudouridine(55) in tRNA</text>
        <dbReference type="Rhea" id="RHEA:42532"/>
        <dbReference type="Rhea" id="RHEA-COMP:10101"/>
        <dbReference type="Rhea" id="RHEA-COMP:10102"/>
        <dbReference type="ChEBI" id="CHEBI:65314"/>
        <dbReference type="ChEBI" id="CHEBI:65315"/>
        <dbReference type="EC" id="5.4.99.25"/>
    </reaction>
</comment>
<feature type="domain" description="Pseudouridine synthase II N-terminal" evidence="6">
    <location>
        <begin position="46"/>
        <end position="198"/>
    </location>
</feature>
<evidence type="ECO:0000256" key="3">
    <source>
        <dbReference type="ARBA" id="ARBA00022694"/>
    </source>
</evidence>
<keyword evidence="4 5" id="KW-0413">Isomerase</keyword>
<evidence type="ECO:0000256" key="5">
    <source>
        <dbReference type="HAMAP-Rule" id="MF_01080"/>
    </source>
</evidence>
<dbReference type="Pfam" id="PF09142">
    <property type="entry name" value="TruB_C"/>
    <property type="match status" value="1"/>
</dbReference>
<gene>
    <name evidence="5 9" type="primary">truB</name>
    <name evidence="9" type="ORF">HF526_01740</name>
</gene>
<dbReference type="Pfam" id="PF16198">
    <property type="entry name" value="TruB_C_2"/>
    <property type="match status" value="1"/>
</dbReference>
<evidence type="ECO:0000313" key="10">
    <source>
        <dbReference type="Proteomes" id="UP000820669"/>
    </source>
</evidence>
<dbReference type="InterPro" id="IPR036974">
    <property type="entry name" value="PUA_sf"/>
</dbReference>
<dbReference type="NCBIfam" id="TIGR00431">
    <property type="entry name" value="TruB"/>
    <property type="match status" value="1"/>
</dbReference>
<dbReference type="Gene3D" id="3.30.2350.10">
    <property type="entry name" value="Pseudouridine synthase"/>
    <property type="match status" value="1"/>
</dbReference>
<dbReference type="Gene3D" id="2.30.130.10">
    <property type="entry name" value="PUA domain"/>
    <property type="match status" value="1"/>
</dbReference>
<dbReference type="InterPro" id="IPR015947">
    <property type="entry name" value="PUA-like_sf"/>
</dbReference>
<comment type="similarity">
    <text evidence="2 5">Belongs to the pseudouridine synthase TruB family. Type 1 subfamily.</text>
</comment>
<dbReference type="HAMAP" id="MF_01080">
    <property type="entry name" value="TruB_bact"/>
    <property type="match status" value="1"/>
</dbReference>
<dbReference type="EC" id="5.4.99.25" evidence="5"/>
<feature type="domain" description="tRNA pseudouridine synthase II TruB subfamily 2 C-terminal" evidence="7">
    <location>
        <begin position="255"/>
        <end position="309"/>
    </location>
</feature>
<feature type="active site" description="Nucleophile" evidence="5">
    <location>
        <position position="61"/>
    </location>
</feature>
<comment type="caution">
    <text evidence="9">The sequence shown here is derived from an EMBL/GenBank/DDBJ whole genome shotgun (WGS) entry which is preliminary data.</text>
</comment>
<dbReference type="SUPFAM" id="SSF88697">
    <property type="entry name" value="PUA domain-like"/>
    <property type="match status" value="1"/>
</dbReference>
<dbReference type="Proteomes" id="UP000820669">
    <property type="component" value="Unassembled WGS sequence"/>
</dbReference>
<comment type="function">
    <text evidence="5">Responsible for synthesis of pseudouridine from uracil-55 in the psi GC loop of transfer RNAs.</text>
</comment>
<feature type="domain" description="tRNA pseudouridylate synthase B C-terminal" evidence="8">
    <location>
        <begin position="199"/>
        <end position="240"/>
    </location>
</feature>
<dbReference type="CDD" id="cd02573">
    <property type="entry name" value="PseudoU_synth_EcTruB"/>
    <property type="match status" value="1"/>
</dbReference>
<dbReference type="InterPro" id="IPR014780">
    <property type="entry name" value="tRNA_psdUridine_synth_TruB"/>
</dbReference>
<evidence type="ECO:0000313" key="9">
    <source>
        <dbReference type="EMBL" id="NMH96054.1"/>
    </source>
</evidence>
<evidence type="ECO:0000259" key="6">
    <source>
        <dbReference type="Pfam" id="PF01509"/>
    </source>
</evidence>
<evidence type="ECO:0000259" key="8">
    <source>
        <dbReference type="Pfam" id="PF16198"/>
    </source>
</evidence>
<dbReference type="InterPro" id="IPR002501">
    <property type="entry name" value="PsdUridine_synth_N"/>
</dbReference>
<accession>A0ABX1S3A8</accession>
<dbReference type="Pfam" id="PF01509">
    <property type="entry name" value="TruB_N"/>
    <property type="match status" value="1"/>
</dbReference>
<keyword evidence="3 5" id="KW-0819">tRNA processing</keyword>
<dbReference type="PANTHER" id="PTHR13767:SF2">
    <property type="entry name" value="PSEUDOURIDYLATE SYNTHASE TRUB1"/>
    <property type="match status" value="1"/>
</dbReference>
<organism evidence="9 10">
    <name type="scientific">Pseudonocardia acidicola</name>
    <dbReference type="NCBI Taxonomy" id="2724939"/>
    <lineage>
        <taxon>Bacteria</taxon>
        <taxon>Bacillati</taxon>
        <taxon>Actinomycetota</taxon>
        <taxon>Actinomycetes</taxon>
        <taxon>Pseudonocardiales</taxon>
        <taxon>Pseudonocardiaceae</taxon>
        <taxon>Pseudonocardia</taxon>
    </lineage>
</organism>
<dbReference type="PANTHER" id="PTHR13767">
    <property type="entry name" value="TRNA-PSEUDOURIDINE SYNTHASE"/>
    <property type="match status" value="1"/>
</dbReference>
<proteinExistence type="inferred from homology"/>